<dbReference type="OrthoDB" id="8001376at2"/>
<reference evidence="2 3" key="1">
    <citation type="submission" date="2019-09" db="EMBL/GenBank/DDBJ databases">
        <title>Genome sequence of Roseospira marina, one of the more divergent members of the non-sulfur purple photosynthetic bacterial family, the Rhodospirillaceae.</title>
        <authorList>
            <person name="Meyer T."/>
            <person name="Kyndt J."/>
        </authorList>
    </citation>
    <scope>NUCLEOTIDE SEQUENCE [LARGE SCALE GENOMIC DNA]</scope>
    <source>
        <strain evidence="2 3">DSM 15113</strain>
    </source>
</reference>
<evidence type="ECO:0000313" key="3">
    <source>
        <dbReference type="Proteomes" id="UP000324065"/>
    </source>
</evidence>
<proteinExistence type="predicted"/>
<dbReference type="EMBL" id="VWPJ01000001">
    <property type="protein sequence ID" value="KAA5607240.1"/>
    <property type="molecule type" value="Genomic_DNA"/>
</dbReference>
<comment type="caution">
    <text evidence="2">The sequence shown here is derived from an EMBL/GenBank/DDBJ whole genome shotgun (WGS) entry which is preliminary data.</text>
</comment>
<gene>
    <name evidence="2" type="ORF">F1188_00260</name>
</gene>
<accession>A0A5M6IG16</accession>
<dbReference type="AlphaFoldDB" id="A0A5M6IG16"/>
<name>A0A5M6IG16_9PROT</name>
<protein>
    <submittedName>
        <fullName evidence="2">ISAs1 family transposase</fullName>
    </submittedName>
</protein>
<feature type="domain" description="H repeat-associated protein N-terminal" evidence="1">
    <location>
        <begin position="15"/>
        <end position="101"/>
    </location>
</feature>
<keyword evidence="3" id="KW-1185">Reference proteome</keyword>
<dbReference type="NCBIfam" id="NF033564">
    <property type="entry name" value="transpos_ISAs1"/>
    <property type="match status" value="1"/>
</dbReference>
<dbReference type="Pfam" id="PF13808">
    <property type="entry name" value="DDE_Tnp_1_assoc"/>
    <property type="match status" value="1"/>
</dbReference>
<dbReference type="PANTHER" id="PTHR30298:SF0">
    <property type="entry name" value="PROTEIN YBFL-RELATED"/>
    <property type="match status" value="1"/>
</dbReference>
<sequence>MEEMFVKDRLRLLLKHFGDVTDPHDPAKVMYPMREVLFLVTRASISGCEDYDEIAEWGVHHLDFLRTYGEYYFGTPKEDWLRTVLNRIDPTRFEACFMAWATSFRPDAPTLIALDGKTLRRSGDSASGQKPLQVVSAWASAQRLDALVQGYWVLDKPNPGIGTDLVPGDVDDHVHGPTGAVVRVPPRHVLIQKLLKARHTLPAEGVVPTGDGLRPRFEAATNIGSGSIVRHVGVSIGHPHDGPGGRIRHPVAPRCGARKPYLRWRLGTRKPDRAFARQGRARQARTRRGPNRIFCMSRSRAYDNGPSPRCMGRGPQAENNPDGVLLDQASRDFTRAARREILRAAVLRCSTPLVTPR</sequence>
<evidence type="ECO:0000313" key="2">
    <source>
        <dbReference type="EMBL" id="KAA5607240.1"/>
    </source>
</evidence>
<dbReference type="RefSeq" id="WP_150060378.1">
    <property type="nucleotide sequence ID" value="NZ_JACHII010000001.1"/>
</dbReference>
<dbReference type="InterPro" id="IPR032806">
    <property type="entry name" value="YbfD_N"/>
</dbReference>
<evidence type="ECO:0000259" key="1">
    <source>
        <dbReference type="Pfam" id="PF13808"/>
    </source>
</evidence>
<dbReference type="Proteomes" id="UP000324065">
    <property type="component" value="Unassembled WGS sequence"/>
</dbReference>
<dbReference type="InterPro" id="IPR051698">
    <property type="entry name" value="Transposase_11-like"/>
</dbReference>
<dbReference type="PANTHER" id="PTHR30298">
    <property type="entry name" value="H REPEAT-ASSOCIATED PREDICTED TRANSPOSASE"/>
    <property type="match status" value="1"/>
</dbReference>
<organism evidence="2 3">
    <name type="scientific">Roseospira marina</name>
    <dbReference type="NCBI Taxonomy" id="140057"/>
    <lineage>
        <taxon>Bacteria</taxon>
        <taxon>Pseudomonadati</taxon>
        <taxon>Pseudomonadota</taxon>
        <taxon>Alphaproteobacteria</taxon>
        <taxon>Rhodospirillales</taxon>
        <taxon>Rhodospirillaceae</taxon>
        <taxon>Roseospira</taxon>
    </lineage>
</organism>
<dbReference type="InterPro" id="IPR047647">
    <property type="entry name" value="ISAs1_transpos"/>
</dbReference>